<evidence type="ECO:0000256" key="1">
    <source>
        <dbReference type="SAM" id="MobiDB-lite"/>
    </source>
</evidence>
<reference evidence="2" key="1">
    <citation type="submission" date="2021-10" db="EMBL/GenBank/DDBJ databases">
        <title>Melipona bicolor Genome sequencing and assembly.</title>
        <authorList>
            <person name="Araujo N.S."/>
            <person name="Arias M.C."/>
        </authorList>
    </citation>
    <scope>NUCLEOTIDE SEQUENCE</scope>
    <source>
        <strain evidence="2">USP_2M_L1-L4_2017</strain>
        <tissue evidence="2">Whole body</tissue>
    </source>
</reference>
<proteinExistence type="predicted"/>
<accession>A0AA40KGZ7</accession>
<organism evidence="2 3">
    <name type="scientific">Melipona bicolor</name>
    <dbReference type="NCBI Taxonomy" id="60889"/>
    <lineage>
        <taxon>Eukaryota</taxon>
        <taxon>Metazoa</taxon>
        <taxon>Ecdysozoa</taxon>
        <taxon>Arthropoda</taxon>
        <taxon>Hexapoda</taxon>
        <taxon>Insecta</taxon>
        <taxon>Pterygota</taxon>
        <taxon>Neoptera</taxon>
        <taxon>Endopterygota</taxon>
        <taxon>Hymenoptera</taxon>
        <taxon>Apocrita</taxon>
        <taxon>Aculeata</taxon>
        <taxon>Apoidea</taxon>
        <taxon>Anthophila</taxon>
        <taxon>Apidae</taxon>
        <taxon>Melipona</taxon>
    </lineage>
</organism>
<feature type="compositionally biased region" description="Basic and acidic residues" evidence="1">
    <location>
        <begin position="17"/>
        <end position="26"/>
    </location>
</feature>
<keyword evidence="3" id="KW-1185">Reference proteome</keyword>
<evidence type="ECO:0000313" key="3">
    <source>
        <dbReference type="Proteomes" id="UP001177670"/>
    </source>
</evidence>
<gene>
    <name evidence="2" type="ORF">K0M31_012979</name>
</gene>
<dbReference type="Proteomes" id="UP001177670">
    <property type="component" value="Unassembled WGS sequence"/>
</dbReference>
<comment type="caution">
    <text evidence="2">The sequence shown here is derived from an EMBL/GenBank/DDBJ whole genome shotgun (WGS) entry which is preliminary data.</text>
</comment>
<protein>
    <submittedName>
        <fullName evidence="2">Uncharacterized protein</fullName>
    </submittedName>
</protein>
<name>A0AA40KGZ7_9HYME</name>
<dbReference type="AlphaFoldDB" id="A0AA40KGZ7"/>
<sequence>MKTQRWERFPRFEQFRRRLGEQKESRSGLLNPEVSGMPSEGGEVQNSCWELSEPDATQIINYFASNVTLQSVYAYLRRKSQDYLPVTQIGVTRPSVRREEAQSDQRNRRSQSAVILSWWLEQAASAGSKASIWITSAIH</sequence>
<dbReference type="EMBL" id="JAHYIQ010000034">
    <property type="protein sequence ID" value="KAK1119906.1"/>
    <property type="molecule type" value="Genomic_DNA"/>
</dbReference>
<evidence type="ECO:0000313" key="2">
    <source>
        <dbReference type="EMBL" id="KAK1119906.1"/>
    </source>
</evidence>
<feature type="region of interest" description="Disordered" evidence="1">
    <location>
        <begin position="17"/>
        <end position="45"/>
    </location>
</feature>